<dbReference type="GO" id="GO:0005634">
    <property type="term" value="C:nucleus"/>
    <property type="evidence" value="ECO:0007669"/>
    <property type="project" value="TreeGrafter"/>
</dbReference>
<dbReference type="AlphaFoldDB" id="A0A6C0CHA0"/>
<dbReference type="GO" id="GO:0008270">
    <property type="term" value="F:zinc ion binding"/>
    <property type="evidence" value="ECO:0007669"/>
    <property type="project" value="UniProtKB-KW"/>
</dbReference>
<dbReference type="SUPFAM" id="SSF52540">
    <property type="entry name" value="P-loop containing nucleoside triphosphate hydrolases"/>
    <property type="match status" value="2"/>
</dbReference>
<dbReference type="InterPro" id="IPR000330">
    <property type="entry name" value="SNF2_N"/>
</dbReference>
<dbReference type="InterPro" id="IPR017907">
    <property type="entry name" value="Znf_RING_CS"/>
</dbReference>
<dbReference type="Pfam" id="PF00271">
    <property type="entry name" value="Helicase_C"/>
    <property type="match status" value="1"/>
</dbReference>
<dbReference type="InterPro" id="IPR014001">
    <property type="entry name" value="Helicase_ATP-bd"/>
</dbReference>
<dbReference type="InterPro" id="IPR013083">
    <property type="entry name" value="Znf_RING/FYVE/PHD"/>
</dbReference>
<dbReference type="InterPro" id="IPR001650">
    <property type="entry name" value="Helicase_C-like"/>
</dbReference>
<keyword evidence="4" id="KW-0378">Hydrolase</keyword>
<dbReference type="PANTHER" id="PTHR45626">
    <property type="entry name" value="TRANSCRIPTION TERMINATION FACTOR 2-RELATED"/>
    <property type="match status" value="1"/>
</dbReference>
<evidence type="ECO:0000256" key="2">
    <source>
        <dbReference type="ARBA" id="ARBA00022741"/>
    </source>
</evidence>
<evidence type="ECO:0000256" key="1">
    <source>
        <dbReference type="ARBA" id="ARBA00022723"/>
    </source>
</evidence>
<organism evidence="10">
    <name type="scientific">viral metagenome</name>
    <dbReference type="NCBI Taxonomy" id="1070528"/>
    <lineage>
        <taxon>unclassified sequences</taxon>
        <taxon>metagenomes</taxon>
        <taxon>organismal metagenomes</taxon>
    </lineage>
</organism>
<reference evidence="10" key="1">
    <citation type="journal article" date="2020" name="Nature">
        <title>Giant virus diversity and host interactions through global metagenomics.</title>
        <authorList>
            <person name="Schulz F."/>
            <person name="Roux S."/>
            <person name="Paez-Espino D."/>
            <person name="Jungbluth S."/>
            <person name="Walsh D.A."/>
            <person name="Denef V.J."/>
            <person name="McMahon K.D."/>
            <person name="Konstantinidis K.T."/>
            <person name="Eloe-Fadrosh E.A."/>
            <person name="Kyrpides N.C."/>
            <person name="Woyke T."/>
        </authorList>
    </citation>
    <scope>NUCLEOTIDE SEQUENCE</scope>
    <source>
        <strain evidence="10">GVMAG-M-3300020727-4</strain>
    </source>
</reference>
<evidence type="ECO:0000256" key="8">
    <source>
        <dbReference type="SAM" id="Coils"/>
    </source>
</evidence>
<keyword evidence="2" id="KW-0547">Nucleotide-binding</keyword>
<keyword evidence="5" id="KW-0347">Helicase</keyword>
<sequence length="617" mass="71426">MTTVNYYDIELNENNKIAQQNEKIKLKLKPHQLTALNKAIEMEKEGIIEYKISNKKIFLSLMNMLYINNHGFNEINYDNIIKIETNVGIFGDMVGYGKTLIALSLIATNNDIHINNQFTKTFNNNRNYSYLNISSENNLIPNNDFTINSTLIIVPRGPVYVQWLNMINTHTELKVLAIDNLNSIKKNLPKFNGTNKQDIINFFNAYDIVLIKNTTIKILFNYYYHEHSIIINNWKRIIIDEAHDIINSIPNIKYYYLWMISGTYQELLKKVYYSNNSIIYNNTTKELLNNEFINLILVKNNYNFIKNSFNIPEPNEKYYLCKLAANINIIMTFLSESILDRINANDIAGAIKELGGKNETEDNIIDLVSKELRRDLFNKETERNYINTLDIPPEQKALKLKNIDAEIETQKEKIKDLTDRITSINTNNCSICMELMSNPILIECTHVFCGTCLFKWLQTNKNCPICRLSIPTADKLIAVVNKNNIQKEEVDEILSKEDTLLKIIKSKPEGRFLVFSKNENSFEKIKQNLSNSNLKYELLKGNTSHMMNVLDKFKSGEVNIILLNTQYAGSGIDISCATDIIIFHKMGSDKQQAVGRAQRVGRQSQLFIHNLYYEHEF</sequence>
<name>A0A6C0CHA0_9ZZZZ</name>
<evidence type="ECO:0000313" key="10">
    <source>
        <dbReference type="EMBL" id="QHT02994.1"/>
    </source>
</evidence>
<dbReference type="SMART" id="SM00487">
    <property type="entry name" value="DEXDc"/>
    <property type="match status" value="1"/>
</dbReference>
<dbReference type="Gene3D" id="3.40.50.300">
    <property type="entry name" value="P-loop containing nucleotide triphosphate hydrolases"/>
    <property type="match status" value="2"/>
</dbReference>
<keyword evidence="3" id="KW-0863">Zinc-finger</keyword>
<dbReference type="SMART" id="SM00490">
    <property type="entry name" value="HELICc"/>
    <property type="match status" value="1"/>
</dbReference>
<dbReference type="SMART" id="SM00184">
    <property type="entry name" value="RING"/>
    <property type="match status" value="1"/>
</dbReference>
<keyword evidence="6" id="KW-0862">Zinc</keyword>
<evidence type="ECO:0000256" key="4">
    <source>
        <dbReference type="ARBA" id="ARBA00022801"/>
    </source>
</evidence>
<dbReference type="InterPro" id="IPR001841">
    <property type="entry name" value="Znf_RING"/>
</dbReference>
<dbReference type="InterPro" id="IPR050628">
    <property type="entry name" value="SNF2_RAD54_helicase_TF"/>
</dbReference>
<dbReference type="GO" id="GO:0006281">
    <property type="term" value="P:DNA repair"/>
    <property type="evidence" value="ECO:0007669"/>
    <property type="project" value="TreeGrafter"/>
</dbReference>
<dbReference type="GO" id="GO:0016787">
    <property type="term" value="F:hydrolase activity"/>
    <property type="evidence" value="ECO:0007669"/>
    <property type="project" value="UniProtKB-KW"/>
</dbReference>
<evidence type="ECO:0000256" key="7">
    <source>
        <dbReference type="ARBA" id="ARBA00022840"/>
    </source>
</evidence>
<dbReference type="SUPFAM" id="SSF57850">
    <property type="entry name" value="RING/U-box"/>
    <property type="match status" value="1"/>
</dbReference>
<dbReference type="EMBL" id="MN739404">
    <property type="protein sequence ID" value="QHT02994.1"/>
    <property type="molecule type" value="Genomic_DNA"/>
</dbReference>
<dbReference type="GO" id="GO:0008094">
    <property type="term" value="F:ATP-dependent activity, acting on DNA"/>
    <property type="evidence" value="ECO:0007669"/>
    <property type="project" value="TreeGrafter"/>
</dbReference>
<keyword evidence="1" id="KW-0479">Metal-binding</keyword>
<feature type="coiled-coil region" evidence="8">
    <location>
        <begin position="400"/>
        <end position="427"/>
    </location>
</feature>
<dbReference type="PROSITE" id="PS50089">
    <property type="entry name" value="ZF_RING_2"/>
    <property type="match status" value="1"/>
</dbReference>
<evidence type="ECO:0000256" key="3">
    <source>
        <dbReference type="ARBA" id="ARBA00022771"/>
    </source>
</evidence>
<dbReference type="InterPro" id="IPR027417">
    <property type="entry name" value="P-loop_NTPase"/>
</dbReference>
<protein>
    <recommendedName>
        <fullName evidence="9">RING-type domain-containing protein</fullName>
    </recommendedName>
</protein>
<dbReference type="Pfam" id="PF00176">
    <property type="entry name" value="SNF2-rel_dom"/>
    <property type="match status" value="1"/>
</dbReference>
<proteinExistence type="predicted"/>
<dbReference type="GO" id="GO:0005524">
    <property type="term" value="F:ATP binding"/>
    <property type="evidence" value="ECO:0007669"/>
    <property type="project" value="UniProtKB-KW"/>
</dbReference>
<dbReference type="Pfam" id="PF13923">
    <property type="entry name" value="zf-C3HC4_2"/>
    <property type="match status" value="1"/>
</dbReference>
<evidence type="ECO:0000256" key="6">
    <source>
        <dbReference type="ARBA" id="ARBA00022833"/>
    </source>
</evidence>
<accession>A0A6C0CHA0</accession>
<keyword evidence="8" id="KW-0175">Coiled coil</keyword>
<evidence type="ECO:0000256" key="5">
    <source>
        <dbReference type="ARBA" id="ARBA00022806"/>
    </source>
</evidence>
<dbReference type="Gene3D" id="3.30.40.10">
    <property type="entry name" value="Zinc/RING finger domain, C3HC4 (zinc finger)"/>
    <property type="match status" value="1"/>
</dbReference>
<feature type="domain" description="RING-type" evidence="9">
    <location>
        <begin position="429"/>
        <end position="467"/>
    </location>
</feature>
<dbReference type="GO" id="GO:0004386">
    <property type="term" value="F:helicase activity"/>
    <property type="evidence" value="ECO:0007669"/>
    <property type="project" value="UniProtKB-KW"/>
</dbReference>
<keyword evidence="7" id="KW-0067">ATP-binding</keyword>
<dbReference type="PROSITE" id="PS00518">
    <property type="entry name" value="ZF_RING_1"/>
    <property type="match status" value="1"/>
</dbReference>
<evidence type="ECO:0000259" key="9">
    <source>
        <dbReference type="PROSITE" id="PS50089"/>
    </source>
</evidence>